<feature type="region of interest" description="Disordered" evidence="1">
    <location>
        <begin position="266"/>
        <end position="293"/>
    </location>
</feature>
<feature type="compositionally biased region" description="Basic and acidic residues" evidence="1">
    <location>
        <begin position="340"/>
        <end position="353"/>
    </location>
</feature>
<dbReference type="PANTHER" id="PTHR36380:SF1">
    <property type="entry name" value="OS01G0755100 PROTEIN"/>
    <property type="match status" value="1"/>
</dbReference>
<feature type="region of interest" description="Disordered" evidence="1">
    <location>
        <begin position="147"/>
        <end position="178"/>
    </location>
</feature>
<feature type="region of interest" description="Disordered" evidence="1">
    <location>
        <begin position="315"/>
        <end position="359"/>
    </location>
</feature>
<organism evidence="2 3">
    <name type="scientific">Arachis duranensis</name>
    <name type="common">Wild peanut</name>
    <dbReference type="NCBI Taxonomy" id="130453"/>
    <lineage>
        <taxon>Eukaryota</taxon>
        <taxon>Viridiplantae</taxon>
        <taxon>Streptophyta</taxon>
        <taxon>Embryophyta</taxon>
        <taxon>Tracheophyta</taxon>
        <taxon>Spermatophyta</taxon>
        <taxon>Magnoliopsida</taxon>
        <taxon>eudicotyledons</taxon>
        <taxon>Gunneridae</taxon>
        <taxon>Pentapetalae</taxon>
        <taxon>rosids</taxon>
        <taxon>fabids</taxon>
        <taxon>Fabales</taxon>
        <taxon>Fabaceae</taxon>
        <taxon>Papilionoideae</taxon>
        <taxon>50 kb inversion clade</taxon>
        <taxon>dalbergioids sensu lato</taxon>
        <taxon>Dalbergieae</taxon>
        <taxon>Pterocarpus clade</taxon>
        <taxon>Arachis</taxon>
    </lineage>
</organism>
<dbReference type="PANTHER" id="PTHR36380">
    <property type="entry name" value="BNAA03G58330D PROTEIN"/>
    <property type="match status" value="1"/>
</dbReference>
<dbReference type="SMR" id="A0A6P4CTC5"/>
<evidence type="ECO:0000256" key="1">
    <source>
        <dbReference type="SAM" id="MobiDB-lite"/>
    </source>
</evidence>
<reference evidence="2" key="1">
    <citation type="journal article" date="2016" name="Nat. Genet.">
        <title>The genome sequences of Arachis duranensis and Arachis ipaensis, the diploid ancestors of cultivated peanut.</title>
        <authorList>
            <person name="Bertioli D.J."/>
            <person name="Cannon S.B."/>
            <person name="Froenicke L."/>
            <person name="Huang G."/>
            <person name="Farmer A.D."/>
            <person name="Cannon E.K."/>
            <person name="Liu X."/>
            <person name="Gao D."/>
            <person name="Clevenger J."/>
            <person name="Dash S."/>
            <person name="Ren L."/>
            <person name="Moretzsohn M.C."/>
            <person name="Shirasawa K."/>
            <person name="Huang W."/>
            <person name="Vidigal B."/>
            <person name="Abernathy B."/>
            <person name="Chu Y."/>
            <person name="Niederhuth C.E."/>
            <person name="Umale P."/>
            <person name="Araujo A.C."/>
            <person name="Kozik A."/>
            <person name="Kim K.D."/>
            <person name="Burow M.D."/>
            <person name="Varshney R.K."/>
            <person name="Wang X."/>
            <person name="Zhang X."/>
            <person name="Barkley N."/>
            <person name="Guimaraes P.M."/>
            <person name="Isobe S."/>
            <person name="Guo B."/>
            <person name="Liao B."/>
            <person name="Stalker H.T."/>
            <person name="Schmitz R.J."/>
            <person name="Scheffler B.E."/>
            <person name="Leal-Bertioli S.C."/>
            <person name="Xun X."/>
            <person name="Jackson S.A."/>
            <person name="Michelmore R."/>
            <person name="Ozias-Akins P."/>
        </authorList>
    </citation>
    <scope>NUCLEOTIDE SEQUENCE [LARGE SCALE GENOMIC DNA]</scope>
    <source>
        <strain evidence="2">cv. V14167</strain>
    </source>
</reference>
<evidence type="ECO:0000313" key="2">
    <source>
        <dbReference type="Proteomes" id="UP000515211"/>
    </source>
</evidence>
<dbReference type="Proteomes" id="UP000515211">
    <property type="component" value="Chromosome 3"/>
</dbReference>
<protein>
    <submittedName>
        <fullName evidence="3">Uncharacterized protein At4g18490 isoform X1</fullName>
    </submittedName>
</protein>
<evidence type="ECO:0000313" key="3">
    <source>
        <dbReference type="RefSeq" id="XP_015956384.2"/>
    </source>
</evidence>
<gene>
    <name evidence="3" type="primary">LOC107480737</name>
</gene>
<reference evidence="3" key="2">
    <citation type="submission" date="2025-08" db="UniProtKB">
        <authorList>
            <consortium name="RefSeq"/>
        </authorList>
    </citation>
    <scope>IDENTIFICATION</scope>
    <source>
        <tissue evidence="3">Whole plant</tissue>
    </source>
</reference>
<dbReference type="KEGG" id="adu:107480737"/>
<feature type="compositionally biased region" description="Polar residues" evidence="1">
    <location>
        <begin position="544"/>
        <end position="556"/>
    </location>
</feature>
<feature type="compositionally biased region" description="Polar residues" evidence="1">
    <location>
        <begin position="614"/>
        <end position="623"/>
    </location>
</feature>
<proteinExistence type="predicted"/>
<feature type="compositionally biased region" description="Basic and acidic residues" evidence="1">
    <location>
        <begin position="12"/>
        <end position="21"/>
    </location>
</feature>
<feature type="region of interest" description="Disordered" evidence="1">
    <location>
        <begin position="478"/>
        <end position="497"/>
    </location>
</feature>
<feature type="region of interest" description="Disordered" evidence="1">
    <location>
        <begin position="90"/>
        <end position="114"/>
    </location>
</feature>
<feature type="region of interest" description="Disordered" evidence="1">
    <location>
        <begin position="540"/>
        <end position="572"/>
    </location>
</feature>
<feature type="region of interest" description="Disordered" evidence="1">
    <location>
        <begin position="1"/>
        <end position="21"/>
    </location>
</feature>
<dbReference type="InterPro" id="IPR038777">
    <property type="entry name" value="At4g18490-like"/>
</dbReference>
<dbReference type="AlphaFoldDB" id="A0A6P4CTC5"/>
<dbReference type="GeneID" id="107480737"/>
<sequence length="797" mass="86838">MAEQNKESSSADSKDKGSLLDDDIGKEFLSSWKTMSMADDDTMDFGFDSIPKGKKKTFDFEKLDMNFNLDGDFENISSFKMDMSDLDFACTPKKSSQSKDKKGESSGGGKAGKQDAFNFSFDFNELDNFNLDPSLIKRDASSNKNLREKVVTAEESDNAGAKMPKASNDENAHASTDSMAIKPQASERLEKLKIETSVGNLGNLDSGLGSSTSKLSSLGSMDVSIVNHASDINKIAETEEMDKEKYLCEMTKSTESMPVQVTIKESSQLVGQSDPEKDIIPEEVNVSGEKPKVNDEAIYMDSDGVDLHLEHSSLVHSTGSDNTVGENLGSSTQGVTNDPQPEKSDKSLEDTAKSDAPMETSCDNDIIEKQNSSLECQLAPTSSKSLDYKTKLMKDKELQGTQSNIISRPEDKSSIKHHASTAGAKSITFGCQRNGDMNLRSITQARSNSTSYGSKLAIDLLPASSKLMRPLLDSKDGLKSGCNMREGTSSVTPSAGRLTGNEQLFHQEVNKSKAIFPGTRTSAKDVSILNSQLNPSCLAEKTTRNATQMSVNSQAEVSAKESSQKSRMSSIDGSKLASVKACKITPPLSSLKSLRKIEASKVLPANIHQKEANSKVSSEQSLEIQGAKASKDHHLTDSGGNQKPLTPLLKRKTIEGLEAGMTSLRSLKRLSQSPSRNSKESLEEVIEQVQSKPANLICQHPSFGLESSSEIKVKEIEVTDPILMENNSNVGKAEACMKELEDICNMLRKKHEEAKELLVRAIVNNNNLLMLNHPIYEEEIRKVQQFASQLTSKGIQT</sequence>
<feature type="compositionally biased region" description="Polar residues" evidence="1">
    <location>
        <begin position="315"/>
        <end position="339"/>
    </location>
</feature>
<keyword evidence="2" id="KW-1185">Reference proteome</keyword>
<accession>A0A6P4CTC5</accession>
<name>A0A6P4CTC5_ARADU</name>
<feature type="region of interest" description="Disordered" evidence="1">
    <location>
        <begin position="610"/>
        <end position="649"/>
    </location>
</feature>
<dbReference type="RefSeq" id="XP_015956384.2">
    <property type="nucleotide sequence ID" value="XM_016100898.3"/>
</dbReference>